<dbReference type="VEuPathDB" id="GiardiaDB:QR46_2080"/>
<dbReference type="Proteomes" id="UP000070089">
    <property type="component" value="Unassembled WGS sequence"/>
</dbReference>
<dbReference type="GO" id="GO:0005737">
    <property type="term" value="C:cytoplasm"/>
    <property type="evidence" value="ECO:0007669"/>
    <property type="project" value="UniProtKB-SubCell"/>
</dbReference>
<dbReference type="InterPro" id="IPR013784">
    <property type="entry name" value="Carb-bd-like_fold"/>
</dbReference>
<evidence type="ECO:0000256" key="11">
    <source>
        <dbReference type="SAM" id="MobiDB-lite"/>
    </source>
</evidence>
<evidence type="ECO:0000256" key="6">
    <source>
        <dbReference type="ARBA" id="ARBA00022676"/>
    </source>
</evidence>
<dbReference type="InterPro" id="IPR013783">
    <property type="entry name" value="Ig-like_fold"/>
</dbReference>
<keyword evidence="5" id="KW-0963">Cytoplasm</keyword>
<evidence type="ECO:0000259" key="12">
    <source>
        <dbReference type="PROSITE" id="PS51166"/>
    </source>
</evidence>
<dbReference type="InterPro" id="IPR017853">
    <property type="entry name" value="GH"/>
</dbReference>
<dbReference type="EC" id="2.4.1.25" evidence="4"/>
<dbReference type="GO" id="GO:0004134">
    <property type="term" value="F:4-alpha-glucanotransferase activity"/>
    <property type="evidence" value="ECO:0007669"/>
    <property type="project" value="UniProtKB-EC"/>
</dbReference>
<name>A0A132NV09_GIAIN</name>
<dbReference type="InterPro" id="IPR003385">
    <property type="entry name" value="Glyco_hydro_77"/>
</dbReference>
<dbReference type="GO" id="GO:2001070">
    <property type="term" value="F:starch binding"/>
    <property type="evidence" value="ECO:0007669"/>
    <property type="project" value="InterPro"/>
</dbReference>
<comment type="catalytic activity">
    <reaction evidence="1">
        <text>Transfers a segment of a (1-&gt;4)-alpha-D-glucan to a new position in an acceptor, which may be glucose or a (1-&gt;4)-alpha-D-glucan.</text>
        <dbReference type="EC" id="2.4.1.25"/>
    </reaction>
</comment>
<feature type="domain" description="CBM20" evidence="12">
    <location>
        <begin position="257"/>
        <end position="365"/>
    </location>
</feature>
<accession>A0A132NV09</accession>
<gene>
    <name evidence="13" type="ORF">QR46_2080</name>
</gene>
<evidence type="ECO:0000313" key="14">
    <source>
        <dbReference type="Proteomes" id="UP000070089"/>
    </source>
</evidence>
<dbReference type="Gene3D" id="3.20.20.80">
    <property type="entry name" value="Glycosidases"/>
    <property type="match status" value="2"/>
</dbReference>
<sequence>MPFHLKDCYYRFHYSFALQMNKVMDHVLRVNIRFVVDNYVAHHTQRLALLSSLAKEPMVFMRRNGPLWELDLDITDTLEKLAEGRADAEDMRSYRYVVINEDGSQSVDVLKRTLPNIPPSQSIYDQCVSALVLHPQYESLVNNSKNVLDVSLTLVDDWSFSSSNPWNTSAMKVMIGHDLKVEKSVLNSEHLLNKLFNRCFWKIDDSLDMTDSATTSILKDATIHHGAPEKLAILKVSKVVKEVENKKAIAKLSRSNLVQSNLVPVLFACMVPYIFKGERVILTGNLPRFGNWNPRSRSSIVFNHVGERRFEAPTVFYLTVDEIRTFLFKFAISHADGNVSFESGENRSIHLSDNFAMTVTCTLGDESAPKASHYKSVGDLYAAAAAATMAASSPNKQKDQKVEEDGNDMGGETLGPAHQNVKKSNAHLKAVTIRYCSYFICGFFRYPYTAVPRFTSLCVPLFSLRSALSAGVGDFGDLRMLANFAKRCGFNIIQLLPLQDTITGPILTPSGANTLKGHFSKGDSSPYGGISVFALHPIYIRCEKIPGMDGAITRKLNDFRHHMTRDISYLHCRYNYGKVCREKLNFLYLIYSYICDTSGLYALLTSIVSWIQNNPLVEYWIYSYMLYRYFIDIFEGLDFLDPSTDMSVKNPLLKSFYTAIKPVTTSVVTPHDSCLYIKTIFGKISDTTTSSRTSNLSTGTKETDNEAVSIAKHMFFYAFLQMHAHTQLEDSAVYCRSSGICLKGDLSFGTSPVGVDCWVYPEYFEKSRVIGAPPDAFTPMGQNWGYPAYNWGKMEEIDNYQWVQKRLKHAELFFDCVRLDHILGLFRTWELPLTAGKNNGSLGQFVPAAPLHWDWIFEECYDPNSSISWCRSKSSIRARLTEPLLKRDLAHKLAGHAAGDLACSTLIEFGILSYDKGTDSYIIELQEQKAYALLDTLLFNQDIALELHSALIETYRKLLGNICILNDVSNPEAFCHPVFTNRYVSSETVSLTNLEHIGLRDKIRHWSHEYFTTWHNDEWTRSGTKHLQLIKQSTNMMICGEDLGYLHPCIRRVMADLGIIGLRVQRMTHEGYPGHFYRCDDESVYSYLTVAAPSTHDTYPLRAWWEHNRSAACAFGGRIWAAQETVTGKSPARYLSLTAALSFARTLHSKSIICCLMLQDIFGACDKYRYNGDTKDEIINMPGTSDWQWKYRIHISLEELHNSDLVGIIGDEICNSGRILQ</sequence>
<comment type="subcellular location">
    <subcellularLocation>
        <location evidence="2">Cytoplasm</location>
    </subcellularLocation>
</comment>
<dbReference type="Pfam" id="PF02446">
    <property type="entry name" value="Glyco_hydro_77"/>
    <property type="match status" value="2"/>
</dbReference>
<evidence type="ECO:0000256" key="5">
    <source>
        <dbReference type="ARBA" id="ARBA00022490"/>
    </source>
</evidence>
<protein>
    <recommendedName>
        <fullName evidence="4">4-alpha-glucanotransferase</fullName>
        <ecNumber evidence="4">2.4.1.25</ecNumber>
    </recommendedName>
    <alternativeName>
        <fullName evidence="9">Amylomaltase</fullName>
    </alternativeName>
    <alternativeName>
        <fullName evidence="10">Disproportionating enzyme</fullName>
    </alternativeName>
</protein>
<comment type="similarity">
    <text evidence="3">Belongs to the disproportionating enzyme family.</text>
</comment>
<dbReference type="Gene3D" id="2.60.40.10">
    <property type="entry name" value="Immunoglobulins"/>
    <property type="match status" value="1"/>
</dbReference>
<dbReference type="InterPro" id="IPR002044">
    <property type="entry name" value="CBM20"/>
</dbReference>
<dbReference type="PANTHER" id="PTHR32518">
    <property type="match status" value="1"/>
</dbReference>
<keyword evidence="7 13" id="KW-0808">Transferase</keyword>
<organism evidence="13 14">
    <name type="scientific">Giardia duodenalis assemblage B</name>
    <dbReference type="NCBI Taxonomy" id="1394984"/>
    <lineage>
        <taxon>Eukaryota</taxon>
        <taxon>Metamonada</taxon>
        <taxon>Diplomonadida</taxon>
        <taxon>Hexamitidae</taxon>
        <taxon>Giardiinae</taxon>
        <taxon>Giardia</taxon>
    </lineage>
</organism>
<keyword evidence="6" id="KW-0328">Glycosyltransferase</keyword>
<dbReference type="SUPFAM" id="SSF51445">
    <property type="entry name" value="(Trans)glycosidases"/>
    <property type="match status" value="1"/>
</dbReference>
<evidence type="ECO:0000256" key="9">
    <source>
        <dbReference type="ARBA" id="ARBA00031423"/>
    </source>
</evidence>
<evidence type="ECO:0000256" key="1">
    <source>
        <dbReference type="ARBA" id="ARBA00000439"/>
    </source>
</evidence>
<evidence type="ECO:0000256" key="4">
    <source>
        <dbReference type="ARBA" id="ARBA00012560"/>
    </source>
</evidence>
<dbReference type="Pfam" id="PF00686">
    <property type="entry name" value="CBM_20"/>
    <property type="match status" value="1"/>
</dbReference>
<keyword evidence="8" id="KW-0119">Carbohydrate metabolism</keyword>
<proteinExistence type="inferred from homology"/>
<dbReference type="GO" id="GO:0005975">
    <property type="term" value="P:carbohydrate metabolic process"/>
    <property type="evidence" value="ECO:0007669"/>
    <property type="project" value="InterPro"/>
</dbReference>
<dbReference type="PANTHER" id="PTHR32518:SF3">
    <property type="entry name" value="4-ALPHA-GLUCANOTRANSFERASE"/>
    <property type="match status" value="1"/>
</dbReference>
<dbReference type="SMART" id="SM01065">
    <property type="entry name" value="CBM_2"/>
    <property type="match status" value="1"/>
</dbReference>
<evidence type="ECO:0000256" key="2">
    <source>
        <dbReference type="ARBA" id="ARBA00004496"/>
    </source>
</evidence>
<feature type="region of interest" description="Disordered" evidence="11">
    <location>
        <begin position="392"/>
        <end position="418"/>
    </location>
</feature>
<reference evidence="13 14" key="1">
    <citation type="journal article" date="2015" name="Mol. Biochem. Parasitol.">
        <title>Identification of polymorphic genes for use in assemblage B genotyping assays through comparative genomics of multiple assemblage B Giardia duodenalis isolates.</title>
        <authorList>
            <person name="Wielinga C."/>
            <person name="Thompson R.C."/>
            <person name="Monis P."/>
            <person name="Ryan U."/>
        </authorList>
    </citation>
    <scope>NUCLEOTIDE SEQUENCE [LARGE SCALE GENOMIC DNA]</scope>
    <source>
        <strain evidence="13 14">BAH15c1</strain>
    </source>
</reference>
<evidence type="ECO:0000256" key="8">
    <source>
        <dbReference type="ARBA" id="ARBA00023277"/>
    </source>
</evidence>
<comment type="caution">
    <text evidence="13">The sequence shown here is derived from an EMBL/GenBank/DDBJ whole genome shotgun (WGS) entry which is preliminary data.</text>
</comment>
<dbReference type="OrthoDB" id="6123450at2759"/>
<dbReference type="AlphaFoldDB" id="A0A132NV09"/>
<evidence type="ECO:0000256" key="10">
    <source>
        <dbReference type="ARBA" id="ARBA00031501"/>
    </source>
</evidence>
<evidence type="ECO:0000313" key="13">
    <source>
        <dbReference type="EMBL" id="KWX13900.1"/>
    </source>
</evidence>
<dbReference type="SUPFAM" id="SSF49452">
    <property type="entry name" value="Starch-binding domain-like"/>
    <property type="match status" value="1"/>
</dbReference>
<dbReference type="EMBL" id="JXTI01000051">
    <property type="protein sequence ID" value="KWX13900.1"/>
    <property type="molecule type" value="Genomic_DNA"/>
</dbReference>
<dbReference type="PROSITE" id="PS51166">
    <property type="entry name" value="CBM20"/>
    <property type="match status" value="1"/>
</dbReference>
<evidence type="ECO:0000256" key="7">
    <source>
        <dbReference type="ARBA" id="ARBA00022679"/>
    </source>
</evidence>
<evidence type="ECO:0000256" key="3">
    <source>
        <dbReference type="ARBA" id="ARBA00005684"/>
    </source>
</evidence>